<dbReference type="InterPro" id="IPR013786">
    <property type="entry name" value="AcylCoA_DH/ox_N"/>
</dbReference>
<dbReference type="InterPro" id="IPR009100">
    <property type="entry name" value="AcylCoA_DH/oxidase_NM_dom_sf"/>
</dbReference>
<dbReference type="PIRSF" id="PIRSF016578">
    <property type="entry name" value="HsaA"/>
    <property type="match status" value="1"/>
</dbReference>
<dbReference type="Gene3D" id="2.40.110.10">
    <property type="entry name" value="Butyryl-CoA Dehydrogenase, subunit A, domain 2"/>
    <property type="match status" value="1"/>
</dbReference>
<dbReference type="InterPro" id="IPR046373">
    <property type="entry name" value="Acyl-CoA_Oxase/DH_mid-dom_sf"/>
</dbReference>
<evidence type="ECO:0000259" key="8">
    <source>
        <dbReference type="Pfam" id="PF02770"/>
    </source>
</evidence>
<evidence type="ECO:0000259" key="7">
    <source>
        <dbReference type="Pfam" id="PF00441"/>
    </source>
</evidence>
<keyword evidence="11" id="KW-1185">Reference proteome</keyword>
<dbReference type="Pfam" id="PF00441">
    <property type="entry name" value="Acyl-CoA_dh_1"/>
    <property type="match status" value="1"/>
</dbReference>
<evidence type="ECO:0000256" key="6">
    <source>
        <dbReference type="RuleBase" id="RU362125"/>
    </source>
</evidence>
<dbReference type="AlphaFoldDB" id="A0A543CXY0"/>
<feature type="domain" description="Acyl-CoA dehydrogenase/oxidase C-terminal" evidence="7">
    <location>
        <begin position="231"/>
        <end position="375"/>
    </location>
</feature>
<dbReference type="InterPro" id="IPR006091">
    <property type="entry name" value="Acyl-CoA_Oxase/DH_mid-dom"/>
</dbReference>
<evidence type="ECO:0000256" key="2">
    <source>
        <dbReference type="ARBA" id="ARBA00009347"/>
    </source>
</evidence>
<dbReference type="FunFam" id="1.20.140.10:FF:000001">
    <property type="entry name" value="Acyl-CoA dehydrogenase"/>
    <property type="match status" value="1"/>
</dbReference>
<evidence type="ECO:0000256" key="3">
    <source>
        <dbReference type="ARBA" id="ARBA00022630"/>
    </source>
</evidence>
<dbReference type="PANTHER" id="PTHR48083:SF2">
    <property type="entry name" value="MEDIUM-CHAIN SPECIFIC ACYL-COA DEHYDROGENASE, MITOCHONDRIAL"/>
    <property type="match status" value="1"/>
</dbReference>
<keyword evidence="5 6" id="KW-0560">Oxidoreductase</keyword>
<dbReference type="Gene3D" id="1.20.140.10">
    <property type="entry name" value="Butyryl-CoA Dehydrogenase, subunit A, domain 3"/>
    <property type="match status" value="1"/>
</dbReference>
<sequence length="386" mass="42077">MDFDLTDEQLELRASIRRYLDTEVAPAVDAHERAGTFPYEVLEGLREFGYLGGWLPEELGGFGMSRVTWAMMIEQLGYCWPSLRTMVNICNGPIERIARYGSEEHKERYLGRLFAGTARPFNGYTEPDVGSNVAGVRTKAVLDGDSWVLEGRKAWITGGAWAEFGIVLARTYSPTCEGGLSLFVVDKADSPFEVRPQETMVLRCTGTAELLFDGVRVPRENLLGAEGNALKAALTGLGAARINVAMGAVGAAQRAFDLALDYARTREQFGQPIGRYQLVQKHLVDMKIRIEAARALSYLAADAIDKGRPARLEGSIAKLYATEAAHEVADMALQVHGASGYASDYPIERIFRDTRGGTIPEGTTEMQTLIIGRELVGMSAIGGGAK</sequence>
<dbReference type="PANTHER" id="PTHR48083">
    <property type="entry name" value="MEDIUM-CHAIN SPECIFIC ACYL-COA DEHYDROGENASE, MITOCHONDRIAL-RELATED"/>
    <property type="match status" value="1"/>
</dbReference>
<protein>
    <submittedName>
        <fullName evidence="10">Alkylation response protein AidB-like acyl-CoA dehydrogenase</fullName>
    </submittedName>
</protein>
<organism evidence="10 11">
    <name type="scientific">Pseudonocardia kunmingensis</name>
    <dbReference type="NCBI Taxonomy" id="630975"/>
    <lineage>
        <taxon>Bacteria</taxon>
        <taxon>Bacillati</taxon>
        <taxon>Actinomycetota</taxon>
        <taxon>Actinomycetes</taxon>
        <taxon>Pseudonocardiales</taxon>
        <taxon>Pseudonocardiaceae</taxon>
        <taxon>Pseudonocardia</taxon>
    </lineage>
</organism>
<dbReference type="GO" id="GO:0003995">
    <property type="term" value="F:acyl-CoA dehydrogenase activity"/>
    <property type="evidence" value="ECO:0007669"/>
    <property type="project" value="TreeGrafter"/>
</dbReference>
<evidence type="ECO:0000256" key="5">
    <source>
        <dbReference type="ARBA" id="ARBA00023002"/>
    </source>
</evidence>
<dbReference type="SUPFAM" id="SSF47203">
    <property type="entry name" value="Acyl-CoA dehydrogenase C-terminal domain-like"/>
    <property type="match status" value="1"/>
</dbReference>
<dbReference type="Gene3D" id="1.10.540.10">
    <property type="entry name" value="Acyl-CoA dehydrogenase/oxidase, N-terminal domain"/>
    <property type="match status" value="1"/>
</dbReference>
<gene>
    <name evidence="10" type="ORF">FB558_8459</name>
</gene>
<dbReference type="CDD" id="cd00567">
    <property type="entry name" value="ACAD"/>
    <property type="match status" value="1"/>
</dbReference>
<dbReference type="GO" id="GO:0033539">
    <property type="term" value="P:fatty acid beta-oxidation using acyl-CoA dehydrogenase"/>
    <property type="evidence" value="ECO:0007669"/>
    <property type="project" value="TreeGrafter"/>
</dbReference>
<dbReference type="OrthoDB" id="8876745at2"/>
<dbReference type="Pfam" id="PF02771">
    <property type="entry name" value="Acyl-CoA_dh_N"/>
    <property type="match status" value="1"/>
</dbReference>
<evidence type="ECO:0000256" key="4">
    <source>
        <dbReference type="ARBA" id="ARBA00022827"/>
    </source>
</evidence>
<reference evidence="10 11" key="1">
    <citation type="submission" date="2019-06" db="EMBL/GenBank/DDBJ databases">
        <title>Sequencing the genomes of 1000 actinobacteria strains.</title>
        <authorList>
            <person name="Klenk H.-P."/>
        </authorList>
    </citation>
    <scope>NUCLEOTIDE SEQUENCE [LARGE SCALE GENOMIC DNA]</scope>
    <source>
        <strain evidence="10 11">DSM 45301</strain>
    </source>
</reference>
<dbReference type="RefSeq" id="WP_142065039.1">
    <property type="nucleotide sequence ID" value="NZ_VFPA01000008.1"/>
</dbReference>
<dbReference type="InterPro" id="IPR037069">
    <property type="entry name" value="AcylCoA_DH/ox_N_sf"/>
</dbReference>
<name>A0A543CXY0_9PSEU</name>
<keyword evidence="4 6" id="KW-0274">FAD</keyword>
<dbReference type="GO" id="GO:0050660">
    <property type="term" value="F:flavin adenine dinucleotide binding"/>
    <property type="evidence" value="ECO:0007669"/>
    <property type="project" value="InterPro"/>
</dbReference>
<evidence type="ECO:0000259" key="9">
    <source>
        <dbReference type="Pfam" id="PF02771"/>
    </source>
</evidence>
<keyword evidence="3 6" id="KW-0285">Flavoprotein</keyword>
<dbReference type="GO" id="GO:0005737">
    <property type="term" value="C:cytoplasm"/>
    <property type="evidence" value="ECO:0007669"/>
    <property type="project" value="TreeGrafter"/>
</dbReference>
<proteinExistence type="inferred from homology"/>
<dbReference type="InterPro" id="IPR050741">
    <property type="entry name" value="Acyl-CoA_dehydrogenase"/>
</dbReference>
<comment type="caution">
    <text evidence="10">The sequence shown here is derived from an EMBL/GenBank/DDBJ whole genome shotgun (WGS) entry which is preliminary data.</text>
</comment>
<comment type="similarity">
    <text evidence="2 6">Belongs to the acyl-CoA dehydrogenase family.</text>
</comment>
<dbReference type="InterPro" id="IPR036250">
    <property type="entry name" value="AcylCo_DH-like_C"/>
</dbReference>
<comment type="cofactor">
    <cofactor evidence="1 6">
        <name>FAD</name>
        <dbReference type="ChEBI" id="CHEBI:57692"/>
    </cofactor>
</comment>
<evidence type="ECO:0000313" key="11">
    <source>
        <dbReference type="Proteomes" id="UP000315677"/>
    </source>
</evidence>
<dbReference type="Proteomes" id="UP000315677">
    <property type="component" value="Unassembled WGS sequence"/>
</dbReference>
<dbReference type="EMBL" id="VFPA01000008">
    <property type="protein sequence ID" value="TQM01940.1"/>
    <property type="molecule type" value="Genomic_DNA"/>
</dbReference>
<feature type="domain" description="Acyl-CoA dehydrogenase/oxidase N-terminal" evidence="9">
    <location>
        <begin position="6"/>
        <end position="116"/>
    </location>
</feature>
<dbReference type="InterPro" id="IPR009075">
    <property type="entry name" value="AcylCo_DH/oxidase_C"/>
</dbReference>
<evidence type="ECO:0000256" key="1">
    <source>
        <dbReference type="ARBA" id="ARBA00001974"/>
    </source>
</evidence>
<dbReference type="SUPFAM" id="SSF56645">
    <property type="entry name" value="Acyl-CoA dehydrogenase NM domain-like"/>
    <property type="match status" value="1"/>
</dbReference>
<feature type="domain" description="Acyl-CoA oxidase/dehydrogenase middle" evidence="8">
    <location>
        <begin position="123"/>
        <end position="215"/>
    </location>
</feature>
<accession>A0A543CXY0</accession>
<dbReference type="Pfam" id="PF02770">
    <property type="entry name" value="Acyl-CoA_dh_M"/>
    <property type="match status" value="1"/>
</dbReference>
<evidence type="ECO:0000313" key="10">
    <source>
        <dbReference type="EMBL" id="TQM01940.1"/>
    </source>
</evidence>